<dbReference type="Proteomes" id="UP000501830">
    <property type="component" value="Chromosome"/>
</dbReference>
<dbReference type="InterPro" id="IPR050558">
    <property type="entry name" value="PTS_Sugar-Specific_Components"/>
</dbReference>
<protein>
    <submittedName>
        <fullName evidence="11">PTS transporter subunit EIIC</fullName>
    </submittedName>
</protein>
<dbReference type="Pfam" id="PF02378">
    <property type="entry name" value="PTS_EIIC"/>
    <property type="match status" value="1"/>
</dbReference>
<evidence type="ECO:0000256" key="4">
    <source>
        <dbReference type="ARBA" id="ARBA00022597"/>
    </source>
</evidence>
<keyword evidence="5" id="KW-0598">Phosphotransferase system</keyword>
<dbReference type="PROSITE" id="PS51103">
    <property type="entry name" value="PTS_EIIC_TYPE_1"/>
    <property type="match status" value="1"/>
</dbReference>
<keyword evidence="8 9" id="KW-0472">Membrane</keyword>
<evidence type="ECO:0000256" key="8">
    <source>
        <dbReference type="ARBA" id="ARBA00023136"/>
    </source>
</evidence>
<dbReference type="RefSeq" id="WP_166062213.1">
    <property type="nucleotide sequence ID" value="NZ_CP049889.1"/>
</dbReference>
<evidence type="ECO:0000256" key="7">
    <source>
        <dbReference type="ARBA" id="ARBA00022989"/>
    </source>
</evidence>
<evidence type="ECO:0000259" key="10">
    <source>
        <dbReference type="PROSITE" id="PS51103"/>
    </source>
</evidence>
<dbReference type="GO" id="GO:0005886">
    <property type="term" value="C:plasma membrane"/>
    <property type="evidence" value="ECO:0007669"/>
    <property type="project" value="UniProtKB-SubCell"/>
</dbReference>
<evidence type="ECO:0000256" key="6">
    <source>
        <dbReference type="ARBA" id="ARBA00022692"/>
    </source>
</evidence>
<evidence type="ECO:0000256" key="5">
    <source>
        <dbReference type="ARBA" id="ARBA00022683"/>
    </source>
</evidence>
<feature type="transmembrane region" description="Helical" evidence="9">
    <location>
        <begin position="314"/>
        <end position="335"/>
    </location>
</feature>
<feature type="transmembrane region" description="Helical" evidence="9">
    <location>
        <begin position="413"/>
        <end position="434"/>
    </location>
</feature>
<feature type="domain" description="PTS EIIC type-1" evidence="10">
    <location>
        <begin position="96"/>
        <end position="455"/>
    </location>
</feature>
<name>A0A6G7WFY5_9LACT</name>
<sequence>MQLQARANKLAANLGGVTNIVGMEAGKQLLVIQVAHLEYVEIDRIASDPFVAEVILGKTSVSILTTDKSARHLLTGLRLSETGQEEVSEAPFQLFVHLRNFLLPLLSTIMAGGIIQAIVVLFLSFSMFESVTETSTTLSTIFTLVFMILPVLIAFSSAKYYQTNPYIAAAITGMMLQPAVSEFVSTRMLEQVLNFPLINNHQYNTILPVLVLVPFLAYIDHYLVQRVAPRMRPMLQPFILMGTGLIFGVVVLLPLMAIASHVLVAIFIIIAEQVPFLSTLLMGAFGPLFVVTGTHYSFFEAVNQSLVTRGYDSLLGPGMLISNAAHVGVALALMLKSRKKTYRVYSGVSGLLALLGVTQPIIYGGELILKNLLWYVMIGGGAGGLVAGLFQLKMYQFMNPNILSMLAFVDSTGNILVAISSMLVAAIVAFALTFSRPIYELSDEEIRIATTGQGRDVIE</sequence>
<feature type="transmembrane region" description="Helical" evidence="9">
    <location>
        <begin position="205"/>
        <end position="224"/>
    </location>
</feature>
<feature type="transmembrane region" description="Helical" evidence="9">
    <location>
        <begin position="342"/>
        <end position="362"/>
    </location>
</feature>
<dbReference type="KEGG" id="jpo:G7058_03230"/>
<gene>
    <name evidence="11" type="ORF">G7058_03230</name>
</gene>
<accession>A0A6G7WFY5</accession>
<evidence type="ECO:0000313" key="12">
    <source>
        <dbReference type="Proteomes" id="UP000501830"/>
    </source>
</evidence>
<evidence type="ECO:0000256" key="9">
    <source>
        <dbReference type="SAM" id="Phobius"/>
    </source>
</evidence>
<dbReference type="GO" id="GO:0008982">
    <property type="term" value="F:protein-N(PI)-phosphohistidine-sugar phosphotransferase activity"/>
    <property type="evidence" value="ECO:0007669"/>
    <property type="project" value="InterPro"/>
</dbReference>
<feature type="transmembrane region" description="Helical" evidence="9">
    <location>
        <begin position="245"/>
        <end position="271"/>
    </location>
</feature>
<dbReference type="GO" id="GO:0009401">
    <property type="term" value="P:phosphoenolpyruvate-dependent sugar phosphotransferase system"/>
    <property type="evidence" value="ECO:0007669"/>
    <property type="project" value="UniProtKB-KW"/>
</dbReference>
<keyword evidence="2" id="KW-0813">Transport</keyword>
<dbReference type="InterPro" id="IPR003352">
    <property type="entry name" value="PTS_EIIC"/>
</dbReference>
<keyword evidence="6 9" id="KW-0812">Transmembrane</keyword>
<dbReference type="EMBL" id="CP049889">
    <property type="protein sequence ID" value="QIK51163.1"/>
    <property type="molecule type" value="Genomic_DNA"/>
</dbReference>
<comment type="subcellular location">
    <subcellularLocation>
        <location evidence="1">Cell membrane</location>
        <topology evidence="1">Multi-pass membrane protein</topology>
    </subcellularLocation>
</comment>
<keyword evidence="3" id="KW-1003">Cell membrane</keyword>
<reference evidence="11 12" key="1">
    <citation type="journal article" date="2017" name="Int. J. Syst. Evol. Microbiol.">
        <title>Jeotgalibaca porci sp. nov. and Jeotgalibaca arthritidis sp. nov., isolated from pigs, and emended description of the genus Jeotgalibaca.</title>
        <authorList>
            <person name="Zamora L."/>
            <person name="Perez-Sancho M."/>
            <person name="Dominguez L."/>
            <person name="Fernandez-Garayzabal J.F."/>
            <person name="Vela A.I."/>
        </authorList>
    </citation>
    <scope>NUCLEOTIDE SEQUENCE [LARGE SCALE GENOMIC DNA]</scope>
    <source>
        <strain evidence="11 12">CCUG 69148</strain>
    </source>
</reference>
<proteinExistence type="predicted"/>
<evidence type="ECO:0000256" key="3">
    <source>
        <dbReference type="ARBA" id="ARBA00022475"/>
    </source>
</evidence>
<dbReference type="InterPro" id="IPR013013">
    <property type="entry name" value="PTS_EIIC_1"/>
</dbReference>
<dbReference type="GO" id="GO:0090589">
    <property type="term" value="F:protein-phosphocysteine-trehalose phosphotransferase system transporter activity"/>
    <property type="evidence" value="ECO:0007669"/>
    <property type="project" value="TreeGrafter"/>
</dbReference>
<keyword evidence="4" id="KW-0762">Sugar transport</keyword>
<keyword evidence="12" id="KW-1185">Reference proteome</keyword>
<keyword evidence="7 9" id="KW-1133">Transmembrane helix</keyword>
<dbReference type="AlphaFoldDB" id="A0A6G7WFY5"/>
<dbReference type="GeneID" id="94552276"/>
<feature type="transmembrane region" description="Helical" evidence="9">
    <location>
        <begin position="374"/>
        <end position="392"/>
    </location>
</feature>
<evidence type="ECO:0000256" key="2">
    <source>
        <dbReference type="ARBA" id="ARBA00022448"/>
    </source>
</evidence>
<feature type="transmembrane region" description="Helical" evidence="9">
    <location>
        <begin position="101"/>
        <end position="125"/>
    </location>
</feature>
<dbReference type="PANTHER" id="PTHR30175">
    <property type="entry name" value="PHOSPHOTRANSFERASE SYSTEM TRANSPORT PROTEIN"/>
    <property type="match status" value="1"/>
</dbReference>
<evidence type="ECO:0000313" key="11">
    <source>
        <dbReference type="EMBL" id="QIK51163.1"/>
    </source>
</evidence>
<dbReference type="PANTHER" id="PTHR30175:SF1">
    <property type="entry name" value="PTS SYSTEM ARBUTIN-, CELLOBIOSE-, AND SALICIN-SPECIFIC EIIBC COMPONENT-RELATED"/>
    <property type="match status" value="1"/>
</dbReference>
<organism evidence="11 12">
    <name type="scientific">Jeotgalibaca porci</name>
    <dbReference type="NCBI Taxonomy" id="1868793"/>
    <lineage>
        <taxon>Bacteria</taxon>
        <taxon>Bacillati</taxon>
        <taxon>Bacillota</taxon>
        <taxon>Bacilli</taxon>
        <taxon>Lactobacillales</taxon>
        <taxon>Carnobacteriaceae</taxon>
        <taxon>Jeotgalibaca</taxon>
    </lineage>
</organism>
<evidence type="ECO:0000256" key="1">
    <source>
        <dbReference type="ARBA" id="ARBA00004651"/>
    </source>
</evidence>
<dbReference type="GO" id="GO:0015771">
    <property type="term" value="P:trehalose transport"/>
    <property type="evidence" value="ECO:0007669"/>
    <property type="project" value="TreeGrafter"/>
</dbReference>
<feature type="transmembrane region" description="Helical" evidence="9">
    <location>
        <begin position="137"/>
        <end position="155"/>
    </location>
</feature>